<dbReference type="PANTHER" id="PTHR30055">
    <property type="entry name" value="HTH-TYPE TRANSCRIPTIONAL REGULATOR RUTR"/>
    <property type="match status" value="1"/>
</dbReference>
<keyword evidence="1" id="KW-0805">Transcription regulation</keyword>
<evidence type="ECO:0000256" key="2">
    <source>
        <dbReference type="ARBA" id="ARBA00023125"/>
    </source>
</evidence>
<evidence type="ECO:0000256" key="1">
    <source>
        <dbReference type="ARBA" id="ARBA00023015"/>
    </source>
</evidence>
<dbReference type="Pfam" id="PF00440">
    <property type="entry name" value="TetR_N"/>
    <property type="match status" value="1"/>
</dbReference>
<keyword evidence="7" id="KW-1185">Reference proteome</keyword>
<organism evidence="6 7">
    <name type="scientific">Acidiferrimicrobium australe</name>
    <dbReference type="NCBI Taxonomy" id="2664430"/>
    <lineage>
        <taxon>Bacteria</taxon>
        <taxon>Bacillati</taxon>
        <taxon>Actinomycetota</taxon>
        <taxon>Acidimicrobiia</taxon>
        <taxon>Acidimicrobiales</taxon>
        <taxon>Acidimicrobiaceae</taxon>
        <taxon>Acidiferrimicrobium</taxon>
    </lineage>
</organism>
<keyword evidence="2 4" id="KW-0238">DNA-binding</keyword>
<evidence type="ECO:0000313" key="6">
    <source>
        <dbReference type="EMBL" id="MST32728.1"/>
    </source>
</evidence>
<proteinExistence type="predicted"/>
<reference evidence="6 7" key="1">
    <citation type="submission" date="2019-11" db="EMBL/GenBank/DDBJ databases">
        <title>Acidiferrimicrobium australis gen. nov., sp. nov., an acidophilic and obligately heterotrophic, member of the Actinobacteria that catalyses dissimilatory oxido- reduction of iron isolated from metal-rich acidic water in Chile.</title>
        <authorList>
            <person name="Gonzalez D."/>
            <person name="Huber K."/>
            <person name="Hedrich S."/>
            <person name="Rojas-Villalobos C."/>
            <person name="Quatrini R."/>
            <person name="Dinamarca M.A."/>
            <person name="Schwarz A."/>
            <person name="Canales C."/>
            <person name="Nancucheo I."/>
        </authorList>
    </citation>
    <scope>NUCLEOTIDE SEQUENCE [LARGE SCALE GENOMIC DNA]</scope>
    <source>
        <strain evidence="6 7">USS-CCA1</strain>
    </source>
</reference>
<dbReference type="InterPro" id="IPR009057">
    <property type="entry name" value="Homeodomain-like_sf"/>
</dbReference>
<keyword evidence="3" id="KW-0804">Transcription</keyword>
<evidence type="ECO:0000256" key="4">
    <source>
        <dbReference type="PROSITE-ProRule" id="PRU00335"/>
    </source>
</evidence>
<comment type="caution">
    <text evidence="6">The sequence shown here is derived from an EMBL/GenBank/DDBJ whole genome shotgun (WGS) entry which is preliminary data.</text>
</comment>
<protein>
    <submittedName>
        <fullName evidence="6">TetR family transcriptional regulator</fullName>
    </submittedName>
</protein>
<dbReference type="InterPro" id="IPR050109">
    <property type="entry name" value="HTH-type_TetR-like_transc_reg"/>
</dbReference>
<feature type="DNA-binding region" description="H-T-H motif" evidence="4">
    <location>
        <begin position="42"/>
        <end position="61"/>
    </location>
</feature>
<dbReference type="InterPro" id="IPR001647">
    <property type="entry name" value="HTH_TetR"/>
</dbReference>
<evidence type="ECO:0000259" key="5">
    <source>
        <dbReference type="PROSITE" id="PS50977"/>
    </source>
</evidence>
<dbReference type="Gene3D" id="1.10.357.10">
    <property type="entry name" value="Tetracycline Repressor, domain 2"/>
    <property type="match status" value="1"/>
</dbReference>
<evidence type="ECO:0000313" key="7">
    <source>
        <dbReference type="Proteomes" id="UP000437736"/>
    </source>
</evidence>
<dbReference type="SUPFAM" id="SSF46689">
    <property type="entry name" value="Homeodomain-like"/>
    <property type="match status" value="1"/>
</dbReference>
<dbReference type="EMBL" id="WJHE01000370">
    <property type="protein sequence ID" value="MST32728.1"/>
    <property type="molecule type" value="Genomic_DNA"/>
</dbReference>
<feature type="domain" description="HTH tetR-type" evidence="5">
    <location>
        <begin position="20"/>
        <end position="79"/>
    </location>
</feature>
<gene>
    <name evidence="6" type="ORF">GHK86_08335</name>
</gene>
<name>A0ABW9QTA7_9ACTN</name>
<sequence length="214" mass="23008">MPAGSVAAVADVDGRVARRRRNREAVVEAALNLLEEGVLDPSVEQITERSGVSPRSVFRYFESLDEMRSAVLRRNEDRMKEWLAPVPAGGSLEQRVVHLVSGRVAMFDRVAGVARAARLREYQVPGIAADLARVREALRAQALGAVEPELRAKDEAAASETGAAIDVLLSFESWDLCTRVQGMAADQVRRVWGRALVGLLAAQPANAAAGGGAR</sequence>
<accession>A0ABW9QTA7</accession>
<dbReference type="PANTHER" id="PTHR30055:SF234">
    <property type="entry name" value="HTH-TYPE TRANSCRIPTIONAL REGULATOR BETI"/>
    <property type="match status" value="1"/>
</dbReference>
<evidence type="ECO:0000256" key="3">
    <source>
        <dbReference type="ARBA" id="ARBA00023163"/>
    </source>
</evidence>
<dbReference type="Proteomes" id="UP000437736">
    <property type="component" value="Unassembled WGS sequence"/>
</dbReference>
<dbReference type="PROSITE" id="PS50977">
    <property type="entry name" value="HTH_TETR_2"/>
    <property type="match status" value="1"/>
</dbReference>